<dbReference type="GeneID" id="89988310"/>
<keyword evidence="5" id="KW-0408">Iron</keyword>
<accession>A0ABZ2AP41</accession>
<dbReference type="SUPFAM" id="SSF51197">
    <property type="entry name" value="Clavaminate synthase-like"/>
    <property type="match status" value="1"/>
</dbReference>
<dbReference type="InterPro" id="IPR051323">
    <property type="entry name" value="AtsK-like"/>
</dbReference>
<proteinExistence type="inferred from homology"/>
<evidence type="ECO:0008006" key="8">
    <source>
        <dbReference type="Google" id="ProtNLM"/>
    </source>
</evidence>
<evidence type="ECO:0000256" key="5">
    <source>
        <dbReference type="ARBA" id="ARBA00023004"/>
    </source>
</evidence>
<dbReference type="InterPro" id="IPR042098">
    <property type="entry name" value="TauD-like_sf"/>
</dbReference>
<keyword evidence="4" id="KW-0560">Oxidoreductase</keyword>
<dbReference type="Gene3D" id="3.60.130.10">
    <property type="entry name" value="Clavaminate synthase-like"/>
    <property type="match status" value="1"/>
</dbReference>
<sequence length="128" mass="14070">MPVALATPTINPIESIKTGLAAIDVNKATPFDLRAYSHFDSIPSIDTEFRDSPSKDGKPVLSIRDILRNDERLNALGRLVSERGVVFFRDATISAEEQKELVEALGLHGGKPKTSGLHIHPLTLERAW</sequence>
<evidence type="ECO:0000256" key="2">
    <source>
        <dbReference type="ARBA" id="ARBA00022723"/>
    </source>
</evidence>
<evidence type="ECO:0000256" key="3">
    <source>
        <dbReference type="ARBA" id="ARBA00022964"/>
    </source>
</evidence>
<keyword evidence="3" id="KW-0223">Dioxygenase</keyword>
<dbReference type="Proteomes" id="UP001432216">
    <property type="component" value="Chromosome 2"/>
</dbReference>
<evidence type="ECO:0000256" key="1">
    <source>
        <dbReference type="ARBA" id="ARBA00005896"/>
    </source>
</evidence>
<protein>
    <recommendedName>
        <fullName evidence="8">TauD/TfdA-like domain-containing protein</fullName>
    </recommendedName>
</protein>
<gene>
    <name evidence="6" type="ORF">IAS62_001535</name>
</gene>
<dbReference type="EMBL" id="CP143807">
    <property type="protein sequence ID" value="WVO20242.1"/>
    <property type="molecule type" value="Genomic_DNA"/>
</dbReference>
<dbReference type="RefSeq" id="XP_064719482.1">
    <property type="nucleotide sequence ID" value="XM_064863410.1"/>
</dbReference>
<organism evidence="6 7">
    <name type="scientific">Cryptococcus decagattii</name>
    <dbReference type="NCBI Taxonomy" id="1859122"/>
    <lineage>
        <taxon>Eukaryota</taxon>
        <taxon>Fungi</taxon>
        <taxon>Dikarya</taxon>
        <taxon>Basidiomycota</taxon>
        <taxon>Agaricomycotina</taxon>
        <taxon>Tremellomycetes</taxon>
        <taxon>Tremellales</taxon>
        <taxon>Cryptococcaceae</taxon>
        <taxon>Cryptococcus</taxon>
        <taxon>Cryptococcus gattii species complex</taxon>
    </lineage>
</organism>
<dbReference type="PANTHER" id="PTHR30468">
    <property type="entry name" value="ALPHA-KETOGLUTARATE-DEPENDENT SULFONATE DIOXYGENASE"/>
    <property type="match status" value="1"/>
</dbReference>
<keyword evidence="7" id="KW-1185">Reference proteome</keyword>
<name>A0ABZ2AP41_9TREE</name>
<evidence type="ECO:0000313" key="7">
    <source>
        <dbReference type="Proteomes" id="UP001432216"/>
    </source>
</evidence>
<evidence type="ECO:0000256" key="4">
    <source>
        <dbReference type="ARBA" id="ARBA00023002"/>
    </source>
</evidence>
<evidence type="ECO:0000313" key="6">
    <source>
        <dbReference type="EMBL" id="WVO20242.1"/>
    </source>
</evidence>
<reference evidence="6 7" key="1">
    <citation type="submission" date="2024-01" db="EMBL/GenBank/DDBJ databases">
        <title>Comparative genomics of Cryptococcus and Kwoniella reveals pathogenesis evolution and contrasting modes of karyotype evolution via chromosome fusion or intercentromeric recombination.</title>
        <authorList>
            <person name="Coelho M.A."/>
            <person name="David-Palma M."/>
            <person name="Shea T."/>
            <person name="Bowers K."/>
            <person name="McGinley-Smith S."/>
            <person name="Mohammad A.W."/>
            <person name="Gnirke A."/>
            <person name="Yurkov A.M."/>
            <person name="Nowrousian M."/>
            <person name="Sun S."/>
            <person name="Cuomo C.A."/>
            <person name="Heitman J."/>
        </authorList>
    </citation>
    <scope>NUCLEOTIDE SEQUENCE [LARGE SCALE GENOMIC DNA]</scope>
    <source>
        <strain evidence="6 7">7685027</strain>
    </source>
</reference>
<dbReference type="PANTHER" id="PTHR30468:SF10">
    <property type="entry name" value="TAUD_TFDA-LIKE DOMAIN-CONTAINING PROTEIN"/>
    <property type="match status" value="1"/>
</dbReference>
<keyword evidence="2" id="KW-0479">Metal-binding</keyword>
<comment type="similarity">
    <text evidence="1">Belongs to the TfdA dioxygenase family.</text>
</comment>